<proteinExistence type="predicted"/>
<dbReference type="Pfam" id="PF05795">
    <property type="entry name" value="Plasmodium_Vir"/>
    <property type="match status" value="1"/>
</dbReference>
<evidence type="ECO:0000313" key="1">
    <source>
        <dbReference type="EMBL" id="SBT57703.1"/>
    </source>
</evidence>
<dbReference type="EMBL" id="FLRE01001978">
    <property type="protein sequence ID" value="SBT57703.1"/>
    <property type="molecule type" value="Genomic_DNA"/>
</dbReference>
<dbReference type="Proteomes" id="UP000078550">
    <property type="component" value="Unassembled WGS sequence"/>
</dbReference>
<name>A0A1A9ANA4_PLAOA</name>
<evidence type="ECO:0000313" key="2">
    <source>
        <dbReference type="Proteomes" id="UP000078550"/>
    </source>
</evidence>
<gene>
    <name evidence="1" type="ORF">POVWA2_081150</name>
</gene>
<dbReference type="AlphaFoldDB" id="A0A1A9ANA4"/>
<protein>
    <submittedName>
        <fullName evidence="1">PIR Superfamily Protein</fullName>
    </submittedName>
</protein>
<reference evidence="2" key="1">
    <citation type="submission" date="2016-05" db="EMBL/GenBank/DDBJ databases">
        <authorList>
            <person name="Naeem Raeece"/>
        </authorList>
    </citation>
    <scope>NUCLEOTIDE SEQUENCE [LARGE SCALE GENOMIC DNA]</scope>
</reference>
<organism evidence="1 2">
    <name type="scientific">Plasmodium ovale wallikeri</name>
    <dbReference type="NCBI Taxonomy" id="864142"/>
    <lineage>
        <taxon>Eukaryota</taxon>
        <taxon>Sar</taxon>
        <taxon>Alveolata</taxon>
        <taxon>Apicomplexa</taxon>
        <taxon>Aconoidasida</taxon>
        <taxon>Haemosporida</taxon>
        <taxon>Plasmodiidae</taxon>
        <taxon>Plasmodium</taxon>
        <taxon>Plasmodium (Plasmodium)</taxon>
    </lineage>
</organism>
<sequence length="329" mass="39060">MTNEYDFFKYCHYLISDELVSSTFSLEDIYSDTCIYDDTRWNEYHKSICENFKKFINYIHSKKHSGHLYENCKYDEYLNFWLHFHLKNDRNSKFVPSSFYQFLKEKNYYFFVNNFEINIHDIQQELFENMKNLYKLYQKYYDIYEISYARDPTIGSKCISYANDCVTLYRNFIKDCPTSHASSICIALDDFKNTYDNLKSEGICGNTQLPPLPTYNDITEGQQELPNSEELRTRTADIPGYMSDSEKSKNSSQRETPFAIIGTVLGLGLVLPSLYRFTSLGPWFRRLIQRNNITNEKLEEEIYPLLHNSESKHTISDIQQYNIAYNSME</sequence>
<dbReference type="InterPro" id="IPR008780">
    <property type="entry name" value="Plasmodium_Vir"/>
</dbReference>
<accession>A0A1A9ANA4</accession>